<name>A0A645G428_9ZZZZ</name>
<gene>
    <name evidence="6" type="ORF">SDC9_169001</name>
</gene>
<dbReference type="InterPro" id="IPR003825">
    <property type="entry name" value="Colicin-V_CvpA"/>
</dbReference>
<evidence type="ECO:0000256" key="3">
    <source>
        <dbReference type="ARBA" id="ARBA00022989"/>
    </source>
</evidence>
<proteinExistence type="predicted"/>
<dbReference type="GO" id="GO:0009403">
    <property type="term" value="P:toxin biosynthetic process"/>
    <property type="evidence" value="ECO:0007669"/>
    <property type="project" value="InterPro"/>
</dbReference>
<keyword evidence="2 5" id="KW-0812">Transmembrane</keyword>
<evidence type="ECO:0000256" key="2">
    <source>
        <dbReference type="ARBA" id="ARBA00022692"/>
    </source>
</evidence>
<keyword evidence="3 5" id="KW-1133">Transmembrane helix</keyword>
<reference evidence="6" key="1">
    <citation type="submission" date="2019-08" db="EMBL/GenBank/DDBJ databases">
        <authorList>
            <person name="Kucharzyk K."/>
            <person name="Murdoch R.W."/>
            <person name="Higgins S."/>
            <person name="Loffler F."/>
        </authorList>
    </citation>
    <scope>NUCLEOTIDE SEQUENCE</scope>
</reference>
<dbReference type="Pfam" id="PF02674">
    <property type="entry name" value="Colicin_V"/>
    <property type="match status" value="1"/>
</dbReference>
<organism evidence="6">
    <name type="scientific">bioreactor metagenome</name>
    <dbReference type="NCBI Taxonomy" id="1076179"/>
    <lineage>
        <taxon>unclassified sequences</taxon>
        <taxon>metagenomes</taxon>
        <taxon>ecological metagenomes</taxon>
    </lineage>
</organism>
<feature type="transmembrane region" description="Helical" evidence="5">
    <location>
        <begin position="42"/>
        <end position="62"/>
    </location>
</feature>
<comment type="caution">
    <text evidence="6">The sequence shown here is derived from an EMBL/GenBank/DDBJ whole genome shotgun (WGS) entry which is preliminary data.</text>
</comment>
<keyword evidence="4 5" id="KW-0472">Membrane</keyword>
<dbReference type="GO" id="GO:0016020">
    <property type="term" value="C:membrane"/>
    <property type="evidence" value="ECO:0007669"/>
    <property type="project" value="UniProtKB-SubCell"/>
</dbReference>
<evidence type="ECO:0000256" key="5">
    <source>
        <dbReference type="SAM" id="Phobius"/>
    </source>
</evidence>
<evidence type="ECO:0008006" key="7">
    <source>
        <dbReference type="Google" id="ProtNLM"/>
    </source>
</evidence>
<evidence type="ECO:0000313" key="6">
    <source>
        <dbReference type="EMBL" id="MPN21621.1"/>
    </source>
</evidence>
<comment type="subcellular location">
    <subcellularLocation>
        <location evidence="1">Membrane</location>
        <topology evidence="1">Multi-pass membrane protein</topology>
    </subcellularLocation>
</comment>
<evidence type="ECO:0000256" key="1">
    <source>
        <dbReference type="ARBA" id="ARBA00004141"/>
    </source>
</evidence>
<feature type="transmembrane region" description="Helical" evidence="5">
    <location>
        <begin position="82"/>
        <end position="102"/>
    </location>
</feature>
<evidence type="ECO:0000256" key="4">
    <source>
        <dbReference type="ARBA" id="ARBA00023136"/>
    </source>
</evidence>
<dbReference type="AlphaFoldDB" id="A0A645G428"/>
<dbReference type="EMBL" id="VSSQ01069635">
    <property type="protein sequence ID" value="MPN21621.1"/>
    <property type="molecule type" value="Genomic_DNA"/>
</dbReference>
<protein>
    <recommendedName>
        <fullName evidence="7">Colicin V production protein</fullName>
    </recommendedName>
</protein>
<accession>A0A645G428</accession>
<sequence>MIVAGILAWLFSPLLAKTVQIWPADLTPFQNTVLSNLFYEKINVTVCFLLIFFGVILLMLLLHPLIKAIGKIPVIKQLNKLLGMMFSVLIYGIYIMIAIFVLNTPLFLNGGSIVEQSWLNPIKEQVSATFSFIEKPLLESEKLQNLIANRDNLTVDDLNFLTEWLQGENIDDSTIIEFFQQIGK</sequence>